<dbReference type="OrthoDB" id="7274881at2"/>
<dbReference type="Proteomes" id="UP000276254">
    <property type="component" value="Plasmid unnamed2"/>
</dbReference>
<dbReference type="InterPro" id="IPR011033">
    <property type="entry name" value="PRC_barrel-like_sf"/>
</dbReference>
<dbReference type="GO" id="GO:0019684">
    <property type="term" value="P:photosynthesis, light reaction"/>
    <property type="evidence" value="ECO:0007669"/>
    <property type="project" value="InterPro"/>
</dbReference>
<organism evidence="3 4">
    <name type="scientific">Sphingomonas paeninsulae</name>
    <dbReference type="NCBI Taxonomy" id="2319844"/>
    <lineage>
        <taxon>Bacteria</taxon>
        <taxon>Pseudomonadati</taxon>
        <taxon>Pseudomonadota</taxon>
        <taxon>Alphaproteobacteria</taxon>
        <taxon>Sphingomonadales</taxon>
        <taxon>Sphingomonadaceae</taxon>
        <taxon>Sphingomonas</taxon>
    </lineage>
</organism>
<feature type="domain" description="PRC-barrel" evidence="2">
    <location>
        <begin position="9"/>
        <end position="67"/>
    </location>
</feature>
<dbReference type="Gene3D" id="3.90.50.10">
    <property type="entry name" value="Photosynthetic Reaction Center, subunit H, domain 2"/>
    <property type="match status" value="2"/>
</dbReference>
<evidence type="ECO:0000256" key="1">
    <source>
        <dbReference type="SAM" id="MobiDB-lite"/>
    </source>
</evidence>
<dbReference type="EMBL" id="CP032827">
    <property type="protein sequence ID" value="AYJ84722.1"/>
    <property type="molecule type" value="Genomic_DNA"/>
</dbReference>
<proteinExistence type="predicted"/>
<gene>
    <name evidence="3" type="ORF">D3Y57_00210</name>
</gene>
<dbReference type="AlphaFoldDB" id="A0A494TBB5"/>
<dbReference type="PANTHER" id="PTHR36505">
    <property type="entry name" value="BLR1072 PROTEIN"/>
    <property type="match status" value="1"/>
</dbReference>
<dbReference type="SUPFAM" id="SSF50346">
    <property type="entry name" value="PRC-barrel domain"/>
    <property type="match status" value="2"/>
</dbReference>
<dbReference type="InterPro" id="IPR027275">
    <property type="entry name" value="PRC-brl_dom"/>
</dbReference>
<dbReference type="InterPro" id="IPR014747">
    <property type="entry name" value="Bac_photo_RC_H_C"/>
</dbReference>
<geneLocation type="plasmid" evidence="3">
    <name>unnamed2</name>
</geneLocation>
<dbReference type="GO" id="GO:0030077">
    <property type="term" value="C:plasma membrane light-harvesting complex"/>
    <property type="evidence" value="ECO:0007669"/>
    <property type="project" value="InterPro"/>
</dbReference>
<dbReference type="Pfam" id="PF05239">
    <property type="entry name" value="PRC"/>
    <property type="match status" value="1"/>
</dbReference>
<sequence>MSGYTVGASDGQIGSVTDLLFDEVSWRVRWLVIDTGTFLSGRKVLLPPSALSHVNHIGHQLAVNLTKQQVKDSPDVQSDEPVSGQMETDLYDYYGWSPYWYTGFYMGGSGCAGGPFAPNIPGSRSNERGTGDADRARGDRHLRSVKEVTGYHIHARDGEIGHVADFLLEDGDWSVRYLVVDTRNWWPGKKVLISPRSIQSTSWSDRMVNLDVDRETVKHSPAYDGSEAIDRAYEYQYHGYYDGRRVPEPV</sequence>
<keyword evidence="3" id="KW-0614">Plasmid</keyword>
<feature type="region of interest" description="Disordered" evidence="1">
    <location>
        <begin position="118"/>
        <end position="137"/>
    </location>
</feature>
<feature type="compositionally biased region" description="Basic and acidic residues" evidence="1">
    <location>
        <begin position="125"/>
        <end position="137"/>
    </location>
</feature>
<evidence type="ECO:0000259" key="2">
    <source>
        <dbReference type="Pfam" id="PF05239"/>
    </source>
</evidence>
<evidence type="ECO:0000313" key="4">
    <source>
        <dbReference type="Proteomes" id="UP000276254"/>
    </source>
</evidence>
<protein>
    <submittedName>
        <fullName evidence="3">PRC-barrel domain containing protein</fullName>
    </submittedName>
</protein>
<accession>A0A494TBB5</accession>
<dbReference type="KEGG" id="spha:D3Y57_00210"/>
<dbReference type="PANTHER" id="PTHR36505:SF1">
    <property type="entry name" value="BLR1072 PROTEIN"/>
    <property type="match status" value="1"/>
</dbReference>
<keyword evidence="4" id="KW-1185">Reference proteome</keyword>
<reference evidence="3 4" key="1">
    <citation type="submission" date="2018-09" db="EMBL/GenBank/DDBJ databases">
        <title>Sphingomonas peninsula sp. nov., isolated from fildes peninsula, Antarctic soil.</title>
        <authorList>
            <person name="Yingchao G."/>
        </authorList>
    </citation>
    <scope>NUCLEOTIDE SEQUENCE [LARGE SCALE GENOMIC DNA]</scope>
    <source>
        <strain evidence="3 4">YZ-8</strain>
        <plasmid evidence="3 4">unnamed2</plasmid>
    </source>
</reference>
<evidence type="ECO:0000313" key="3">
    <source>
        <dbReference type="EMBL" id="AYJ84722.1"/>
    </source>
</evidence>
<name>A0A494TBB5_SPHPE</name>